<dbReference type="EMBL" id="JAKQYM010000001">
    <property type="protein sequence ID" value="MCI2227548.1"/>
    <property type="molecule type" value="Genomic_DNA"/>
</dbReference>
<dbReference type="GO" id="GO:0016757">
    <property type="term" value="F:glycosyltransferase activity"/>
    <property type="evidence" value="ECO:0007669"/>
    <property type="project" value="InterPro"/>
</dbReference>
<name>A0A9X2AIQ0_9FLAO</name>
<dbReference type="PANTHER" id="PTHR12526">
    <property type="entry name" value="GLYCOSYLTRANSFERASE"/>
    <property type="match status" value="1"/>
</dbReference>
<dbReference type="AlphaFoldDB" id="A0A9X2AIQ0"/>
<protein>
    <submittedName>
        <fullName evidence="2">Glycosyltransferase family 4 protein</fullName>
    </submittedName>
</protein>
<dbReference type="Pfam" id="PF00534">
    <property type="entry name" value="Glycos_transf_1"/>
    <property type="match status" value="1"/>
</dbReference>
<evidence type="ECO:0000259" key="1">
    <source>
        <dbReference type="Pfam" id="PF00534"/>
    </source>
</evidence>
<dbReference type="InterPro" id="IPR001296">
    <property type="entry name" value="Glyco_trans_1"/>
</dbReference>
<accession>A0A9X2AIQ0</accession>
<keyword evidence="3" id="KW-1185">Reference proteome</keyword>
<dbReference type="Gene3D" id="3.40.50.2000">
    <property type="entry name" value="Glycogen Phosphorylase B"/>
    <property type="match status" value="2"/>
</dbReference>
<organism evidence="2 3">
    <name type="scientific">Polaribacter marinus</name>
    <dbReference type="NCBI Taxonomy" id="2916838"/>
    <lineage>
        <taxon>Bacteria</taxon>
        <taxon>Pseudomonadati</taxon>
        <taxon>Bacteroidota</taxon>
        <taxon>Flavobacteriia</taxon>
        <taxon>Flavobacteriales</taxon>
        <taxon>Flavobacteriaceae</taxon>
    </lineage>
</organism>
<comment type="caution">
    <text evidence="2">The sequence shown here is derived from an EMBL/GenBank/DDBJ whole genome shotgun (WGS) entry which is preliminary data.</text>
</comment>
<dbReference type="Proteomes" id="UP001139369">
    <property type="component" value="Unassembled WGS sequence"/>
</dbReference>
<sequence length="405" mass="46802">MKILFLTLIDINSINERGLYQDLLREFSKNKHSLYIVSPTERRKKKKTYLIKDAFSTILKVKTLNIQKANLIEKGIGTFAIEHQYLSAIKKNFKDICFDLVLYSTPPITFTKVIQYIKNRDNTYSYLLLKDIFPQNAVDLGMLNKGNLLYKFFRKKEKKLYEVSDAIGCMSQANVKYIKDHNPNLDTTKIEENPNTIDPVGFNLNKKQRISIRKKYNLPTNNRIFVYGGNLGKPQGLDFLLQTIEKNKHPNVFFLIVGNGTEYNRMNKWFIQNKPNNAKLLNSLPKGEYDLLLSSCDVGLIFLNKYFSIPNFPSRLLSYLEMKMPVIAATDKNTDIGDIIENANCGLKVISGNHKLMQQAIDLFANKESLEDLNNNSYKLLQEKYKVEISYSLIINKINNNQVYV</sequence>
<dbReference type="CDD" id="cd03794">
    <property type="entry name" value="GT4_WbuB-like"/>
    <property type="match status" value="1"/>
</dbReference>
<feature type="domain" description="Glycosyl transferase family 1" evidence="1">
    <location>
        <begin position="210"/>
        <end position="379"/>
    </location>
</feature>
<evidence type="ECO:0000313" key="3">
    <source>
        <dbReference type="Proteomes" id="UP001139369"/>
    </source>
</evidence>
<dbReference type="RefSeq" id="WP_242176665.1">
    <property type="nucleotide sequence ID" value="NZ_JAKQYM010000001.1"/>
</dbReference>
<proteinExistence type="predicted"/>
<evidence type="ECO:0000313" key="2">
    <source>
        <dbReference type="EMBL" id="MCI2227548.1"/>
    </source>
</evidence>
<gene>
    <name evidence="2" type="ORF">MC378_00085</name>
</gene>
<dbReference type="SUPFAM" id="SSF53756">
    <property type="entry name" value="UDP-Glycosyltransferase/glycogen phosphorylase"/>
    <property type="match status" value="1"/>
</dbReference>
<reference evidence="2" key="1">
    <citation type="submission" date="2022-02" db="EMBL/GenBank/DDBJ databases">
        <title>Polaribacter sp. MSW13, isolated from seawater.</title>
        <authorList>
            <person name="Kristyanto S."/>
            <person name="Jung J."/>
            <person name="Jeon C.O."/>
        </authorList>
    </citation>
    <scope>NUCLEOTIDE SEQUENCE</scope>
    <source>
        <strain evidence="2">MSW13</strain>
    </source>
</reference>
<dbReference type="PANTHER" id="PTHR12526:SF609">
    <property type="entry name" value="LIPOPOLYSACCHARIDE BIOSYNTHESIS PROTEIN"/>
    <property type="match status" value="1"/>
</dbReference>